<dbReference type="InterPro" id="IPR007314">
    <property type="entry name" value="Cofac_haem-bd_dom"/>
</dbReference>
<gene>
    <name evidence="2" type="ORF">M0M42_16220</name>
</gene>
<dbReference type="Proteomes" id="UP000831189">
    <property type="component" value="Chromosome"/>
</dbReference>
<evidence type="ECO:0000313" key="3">
    <source>
        <dbReference type="Proteomes" id="UP000831189"/>
    </source>
</evidence>
<sequence length="290" mass="32212">MRLLLPIALVLLGACQTIPPLPDWQSPEGLSHPDLGKVVELSSGKEISARQLLAGLADADRVLVGERHDNPDHHALQRWLLQALAQRREQGSLLLEMLNPDQQERVADVQASVKRGQWPADLPAALGWQKGWDWPLYAPLVEYALEQPYPLISANLDRAEIMDIYRHNPGLSGAAAAEPVQKILLRQIRDSHCNMLPEAQLPAMVAVQQQRDRRMAERLDAAPGPALLLAGAFHVRRDVGVPLHMKESNSRLTRVLVLAEVGDVVDVEQADFVWYTPAQPQQNHCAALHK</sequence>
<evidence type="ECO:0000313" key="2">
    <source>
        <dbReference type="EMBL" id="UPQ81936.1"/>
    </source>
</evidence>
<name>A0ABY4KM55_9PSED</name>
<reference evidence="2 3" key="1">
    <citation type="submission" date="2022-04" db="EMBL/GenBank/DDBJ databases">
        <title>Pseudomonas knackmussii B09-2.</title>
        <authorList>
            <person name="Deng Y."/>
        </authorList>
    </citation>
    <scope>NUCLEOTIDE SEQUENCE [LARGE SCALE GENOMIC DNA]</scope>
    <source>
        <strain evidence="2 3">B09-2</strain>
    </source>
</reference>
<evidence type="ECO:0000259" key="1">
    <source>
        <dbReference type="Pfam" id="PF04187"/>
    </source>
</evidence>
<dbReference type="Gene3D" id="1.10.8.760">
    <property type="entry name" value="Haem-binding uptake, Tiki superfamily, ChaN, domain 2"/>
    <property type="match status" value="1"/>
</dbReference>
<dbReference type="SUPFAM" id="SSF159501">
    <property type="entry name" value="EreA/ChaN-like"/>
    <property type="match status" value="1"/>
</dbReference>
<dbReference type="Pfam" id="PF04187">
    <property type="entry name" value="Cofac_haem_bdg"/>
    <property type="match status" value="1"/>
</dbReference>
<dbReference type="PROSITE" id="PS51257">
    <property type="entry name" value="PROKAR_LIPOPROTEIN"/>
    <property type="match status" value="1"/>
</dbReference>
<proteinExistence type="predicted"/>
<keyword evidence="3" id="KW-1185">Reference proteome</keyword>
<protein>
    <submittedName>
        <fullName evidence="2">ChaN family lipoprotein</fullName>
    </submittedName>
</protein>
<dbReference type="InterPro" id="IPR016773">
    <property type="entry name" value="Fe3_uptake_reg_CjrA_prd"/>
</dbReference>
<organism evidence="2 3">
    <name type="scientific">Pseudomonas knackmussii</name>
    <dbReference type="NCBI Taxonomy" id="65741"/>
    <lineage>
        <taxon>Bacteria</taxon>
        <taxon>Pseudomonadati</taxon>
        <taxon>Pseudomonadota</taxon>
        <taxon>Gammaproteobacteria</taxon>
        <taxon>Pseudomonadales</taxon>
        <taxon>Pseudomonadaceae</taxon>
        <taxon>Pseudomonas</taxon>
    </lineage>
</organism>
<keyword evidence="2" id="KW-0449">Lipoprotein</keyword>
<accession>A0ABY4KM55</accession>
<dbReference type="EMBL" id="CP096208">
    <property type="protein sequence ID" value="UPQ81936.1"/>
    <property type="molecule type" value="Genomic_DNA"/>
</dbReference>
<feature type="domain" description="Haem-binding uptake Tiki superfamily ChaN" evidence="1">
    <location>
        <begin position="53"/>
        <end position="244"/>
    </location>
</feature>
<dbReference type="Gene3D" id="3.40.50.11550">
    <property type="match status" value="1"/>
</dbReference>
<dbReference type="PIRSF" id="PIRSF020419">
    <property type="entry name" value="Fe_uptake_reg_CjrA_prd"/>
    <property type="match status" value="1"/>
</dbReference>
<dbReference type="CDD" id="cd14727">
    <property type="entry name" value="ChanN-like"/>
    <property type="match status" value="1"/>
</dbReference>